<accession>A0A1U8F6K9</accession>
<evidence type="ECO:0000256" key="4">
    <source>
        <dbReference type="ARBA" id="ARBA00022729"/>
    </source>
</evidence>
<dbReference type="PANTHER" id="PTHR45650:SF2">
    <property type="entry name" value="OS06G0560700 PROTEIN"/>
    <property type="match status" value="1"/>
</dbReference>
<dbReference type="KEGG" id="cann:107854457"/>
<keyword evidence="7" id="KW-0443">Lipid metabolism</keyword>
<name>A0A1U8F6K9_CAPAN</name>
<keyword evidence="3" id="KW-0964">Secreted</keyword>
<dbReference type="AlphaFoldDB" id="A0A1U8F6K9"/>
<dbReference type="GO" id="GO:0016042">
    <property type="term" value="P:lipid catabolic process"/>
    <property type="evidence" value="ECO:0007669"/>
    <property type="project" value="UniProtKB-KW"/>
</dbReference>
<keyword evidence="10" id="KW-1185">Reference proteome</keyword>
<evidence type="ECO:0000313" key="9">
    <source>
        <dbReference type="EMBL" id="PHT79097.1"/>
    </source>
</evidence>
<dbReference type="InterPro" id="IPR001087">
    <property type="entry name" value="GDSL"/>
</dbReference>
<evidence type="ECO:0000256" key="1">
    <source>
        <dbReference type="ARBA" id="ARBA00004613"/>
    </source>
</evidence>
<dbReference type="GO" id="GO:0005576">
    <property type="term" value="C:extracellular region"/>
    <property type="evidence" value="ECO:0007669"/>
    <property type="project" value="UniProtKB-SubCell"/>
</dbReference>
<reference evidence="9 10" key="1">
    <citation type="journal article" date="2014" name="Nat. Genet.">
        <title>Genome sequence of the hot pepper provides insights into the evolution of pungency in Capsicum species.</title>
        <authorList>
            <person name="Kim S."/>
            <person name="Park M."/>
            <person name="Yeom S.I."/>
            <person name="Kim Y.M."/>
            <person name="Lee J.M."/>
            <person name="Lee H.A."/>
            <person name="Seo E."/>
            <person name="Choi J."/>
            <person name="Cheong K."/>
            <person name="Kim K.T."/>
            <person name="Jung K."/>
            <person name="Lee G.W."/>
            <person name="Oh S.K."/>
            <person name="Bae C."/>
            <person name="Kim S.B."/>
            <person name="Lee H.Y."/>
            <person name="Kim S.Y."/>
            <person name="Kim M.S."/>
            <person name="Kang B.C."/>
            <person name="Jo Y.D."/>
            <person name="Yang H.B."/>
            <person name="Jeong H.J."/>
            <person name="Kang W.H."/>
            <person name="Kwon J.K."/>
            <person name="Shin C."/>
            <person name="Lim J.Y."/>
            <person name="Park J.H."/>
            <person name="Huh J.H."/>
            <person name="Kim J.S."/>
            <person name="Kim B.D."/>
            <person name="Cohen O."/>
            <person name="Paran I."/>
            <person name="Suh M.C."/>
            <person name="Lee S.B."/>
            <person name="Kim Y.K."/>
            <person name="Shin Y."/>
            <person name="Noh S.J."/>
            <person name="Park J."/>
            <person name="Seo Y.S."/>
            <person name="Kwon S.Y."/>
            <person name="Kim H.A."/>
            <person name="Park J.M."/>
            <person name="Kim H.J."/>
            <person name="Choi S.B."/>
            <person name="Bosland P.W."/>
            <person name="Reeves G."/>
            <person name="Jo S.H."/>
            <person name="Lee B.W."/>
            <person name="Cho H.T."/>
            <person name="Choi H.S."/>
            <person name="Lee M.S."/>
            <person name="Yu Y."/>
            <person name="Do Choi Y."/>
            <person name="Park B.S."/>
            <person name="van Deynze A."/>
            <person name="Ashrafi H."/>
            <person name="Hill T."/>
            <person name="Kim W.T."/>
            <person name="Pai H.S."/>
            <person name="Ahn H.K."/>
            <person name="Yeam I."/>
            <person name="Giovannoni J.J."/>
            <person name="Rose J.K."/>
            <person name="Sorensen I."/>
            <person name="Lee S.J."/>
            <person name="Kim R.W."/>
            <person name="Choi I.Y."/>
            <person name="Choi B.S."/>
            <person name="Lim J.S."/>
            <person name="Lee Y.H."/>
            <person name="Choi D."/>
        </authorList>
    </citation>
    <scope>NUCLEOTIDE SEQUENCE [LARGE SCALE GENOMIC DNA]</scope>
    <source>
        <strain evidence="10">cv. CM334</strain>
    </source>
</reference>
<feature type="signal peptide" evidence="8">
    <location>
        <begin position="1"/>
        <end position="27"/>
    </location>
</feature>
<reference evidence="9 10" key="2">
    <citation type="journal article" date="2017" name="Genome Biol.">
        <title>New reference genome sequences of hot pepper reveal the massive evolution of plant disease-resistance genes by retroduplication.</title>
        <authorList>
            <person name="Kim S."/>
            <person name="Park J."/>
            <person name="Yeom S.I."/>
            <person name="Kim Y.M."/>
            <person name="Seo E."/>
            <person name="Kim K.T."/>
            <person name="Kim M.S."/>
            <person name="Lee J.M."/>
            <person name="Cheong K."/>
            <person name="Shin H.S."/>
            <person name="Kim S.B."/>
            <person name="Han K."/>
            <person name="Lee J."/>
            <person name="Park M."/>
            <person name="Lee H.A."/>
            <person name="Lee H.Y."/>
            <person name="Lee Y."/>
            <person name="Oh S."/>
            <person name="Lee J.H."/>
            <person name="Choi E."/>
            <person name="Choi E."/>
            <person name="Lee S.E."/>
            <person name="Jeon J."/>
            <person name="Kim H."/>
            <person name="Choi G."/>
            <person name="Song H."/>
            <person name="Lee J."/>
            <person name="Lee S.C."/>
            <person name="Kwon J.K."/>
            <person name="Lee H.Y."/>
            <person name="Koo N."/>
            <person name="Hong Y."/>
            <person name="Kim R.W."/>
            <person name="Kang W.H."/>
            <person name="Huh J.H."/>
            <person name="Kang B.C."/>
            <person name="Yang T.J."/>
            <person name="Lee Y.H."/>
            <person name="Bennetzen J.L."/>
            <person name="Choi D."/>
        </authorList>
    </citation>
    <scope>NUCLEOTIDE SEQUENCE [LARGE SCALE GENOMIC DNA]</scope>
    <source>
        <strain evidence="10">cv. CM334</strain>
    </source>
</reference>
<evidence type="ECO:0000256" key="8">
    <source>
        <dbReference type="SAM" id="SignalP"/>
    </source>
</evidence>
<dbReference type="InterPro" id="IPR036514">
    <property type="entry name" value="SGNH_hydro_sf"/>
</dbReference>
<dbReference type="SMR" id="A0A1U8F6K9"/>
<dbReference type="PANTHER" id="PTHR45650">
    <property type="entry name" value="GDSL-LIKE LIPASE/ACYLHYDROLASE-RELATED"/>
    <property type="match status" value="1"/>
</dbReference>
<dbReference type="InterPro" id="IPR035669">
    <property type="entry name" value="SGNH_plant_lipase-like"/>
</dbReference>
<protein>
    <recommendedName>
        <fullName evidence="11">GDSL esterase/lipase At1g29670-like</fullName>
    </recommendedName>
</protein>
<keyword evidence="6" id="KW-0442">Lipid degradation</keyword>
<evidence type="ECO:0008006" key="11">
    <source>
        <dbReference type="Google" id="ProtNLM"/>
    </source>
</evidence>
<keyword evidence="4 8" id="KW-0732">Signal</keyword>
<dbReference type="Proteomes" id="UP000222542">
    <property type="component" value="Unassembled WGS sequence"/>
</dbReference>
<sequence length="379" mass="41409">MSLKINKSAPFFLLIILTFVFLSPCNAKYCKFPTKNNKCAKVQGMFVFGSSLVDNGNNNFLVNSLAKANYLPYGVDFPLLGPSGRFTNGKNVIDLLCDYLKIPVYVPTFNDPSTNGSKVIHGVNFASGGSGILDDTGVVAGEVISLNEQIRNFENVTLPELEEQLGCKSKDSLKNYLFVVGSGGNDYSFNYFLGLANKNITIQDFTANLTIKLSHQLKRLYDMGARKFVVMALYPNGCSPMATSRNPNITGCIQTLNNAALLFNTNLKSLVDSLRLQMHGSTLVFVNAYKIIMDILENPIPKGFSDTKNPCCEVATIAEGGTGTLCKKGGNICSKRNDYVFFDGLHPTEAVNIVLANKAFSSHLKAEVYPINVKHLSKV</sequence>
<organism evidence="9 10">
    <name type="scientific">Capsicum annuum</name>
    <name type="common">Capsicum pepper</name>
    <dbReference type="NCBI Taxonomy" id="4072"/>
    <lineage>
        <taxon>Eukaryota</taxon>
        <taxon>Viridiplantae</taxon>
        <taxon>Streptophyta</taxon>
        <taxon>Embryophyta</taxon>
        <taxon>Tracheophyta</taxon>
        <taxon>Spermatophyta</taxon>
        <taxon>Magnoliopsida</taxon>
        <taxon>eudicotyledons</taxon>
        <taxon>Gunneridae</taxon>
        <taxon>Pentapetalae</taxon>
        <taxon>asterids</taxon>
        <taxon>lamiids</taxon>
        <taxon>Solanales</taxon>
        <taxon>Solanaceae</taxon>
        <taxon>Solanoideae</taxon>
        <taxon>Capsiceae</taxon>
        <taxon>Capsicum</taxon>
    </lineage>
</organism>
<dbReference type="InterPro" id="IPR051238">
    <property type="entry name" value="GDSL_esterase/lipase"/>
</dbReference>
<dbReference type="OrthoDB" id="1600564at2759"/>
<comment type="similarity">
    <text evidence="2">Belongs to the 'GDSL' lipolytic enzyme family.</text>
</comment>
<feature type="chain" id="PRO_5030035403" description="GDSL esterase/lipase At1g29670-like" evidence="8">
    <location>
        <begin position="28"/>
        <end position="379"/>
    </location>
</feature>
<keyword evidence="5" id="KW-0378">Hydrolase</keyword>
<dbReference type="Gene3D" id="3.40.50.1110">
    <property type="entry name" value="SGNH hydrolase"/>
    <property type="match status" value="1"/>
</dbReference>
<dbReference type="CDD" id="cd01837">
    <property type="entry name" value="SGNH_plant_lipase_like"/>
    <property type="match status" value="1"/>
</dbReference>
<evidence type="ECO:0000256" key="6">
    <source>
        <dbReference type="ARBA" id="ARBA00022963"/>
    </source>
</evidence>
<dbReference type="Pfam" id="PF00657">
    <property type="entry name" value="Lipase_GDSL"/>
    <property type="match status" value="1"/>
</dbReference>
<dbReference type="OMA" id="SNACCEV"/>
<evidence type="ECO:0000256" key="5">
    <source>
        <dbReference type="ARBA" id="ARBA00022801"/>
    </source>
</evidence>
<comment type="subcellular location">
    <subcellularLocation>
        <location evidence="1">Secreted</location>
    </subcellularLocation>
</comment>
<dbReference type="Gramene" id="PHT79097">
    <property type="protein sequence ID" value="PHT79097"/>
    <property type="gene ID" value="T459_17149"/>
</dbReference>
<evidence type="ECO:0000256" key="2">
    <source>
        <dbReference type="ARBA" id="ARBA00008668"/>
    </source>
</evidence>
<dbReference type="SUPFAM" id="SSF52266">
    <property type="entry name" value="SGNH hydrolase"/>
    <property type="match status" value="1"/>
</dbReference>
<evidence type="ECO:0000313" key="10">
    <source>
        <dbReference type="Proteomes" id="UP000222542"/>
    </source>
</evidence>
<evidence type="ECO:0000256" key="7">
    <source>
        <dbReference type="ARBA" id="ARBA00023098"/>
    </source>
</evidence>
<dbReference type="EMBL" id="AYRZ02000006">
    <property type="protein sequence ID" value="PHT79097.1"/>
    <property type="molecule type" value="Genomic_DNA"/>
</dbReference>
<evidence type="ECO:0000256" key="3">
    <source>
        <dbReference type="ARBA" id="ARBA00022525"/>
    </source>
</evidence>
<dbReference type="GO" id="GO:0016788">
    <property type="term" value="F:hydrolase activity, acting on ester bonds"/>
    <property type="evidence" value="ECO:0007669"/>
    <property type="project" value="InterPro"/>
</dbReference>
<comment type="caution">
    <text evidence="9">The sequence shown here is derived from an EMBL/GenBank/DDBJ whole genome shotgun (WGS) entry which is preliminary data.</text>
</comment>
<gene>
    <name evidence="9" type="ORF">T459_17149</name>
</gene>
<proteinExistence type="inferred from homology"/>